<dbReference type="InterPro" id="IPR050275">
    <property type="entry name" value="PGM_Phosphatase"/>
</dbReference>
<dbReference type="Pfam" id="PF00300">
    <property type="entry name" value="His_Phos_1"/>
    <property type="match status" value="1"/>
</dbReference>
<dbReference type="InterPro" id="IPR029033">
    <property type="entry name" value="His_PPase_superfam"/>
</dbReference>
<dbReference type="PANTHER" id="PTHR48100:SF1">
    <property type="entry name" value="HISTIDINE PHOSPHATASE FAMILY PROTEIN-RELATED"/>
    <property type="match status" value="1"/>
</dbReference>
<dbReference type="InterPro" id="IPR013078">
    <property type="entry name" value="His_Pase_superF_clade-1"/>
</dbReference>
<accession>A0A1X7H455</accession>
<dbReference type="GO" id="GO:0005737">
    <property type="term" value="C:cytoplasm"/>
    <property type="evidence" value="ECO:0007669"/>
    <property type="project" value="TreeGrafter"/>
</dbReference>
<proteinExistence type="predicted"/>
<dbReference type="RefSeq" id="WP_244563009.1">
    <property type="nucleotide sequence ID" value="NZ_LT840184.1"/>
</dbReference>
<name>A0A1X7H455_9BACL</name>
<dbReference type="CDD" id="cd07040">
    <property type="entry name" value="HP"/>
    <property type="match status" value="1"/>
</dbReference>
<keyword evidence="2" id="KW-1185">Reference proteome</keyword>
<evidence type="ECO:0000313" key="2">
    <source>
        <dbReference type="Proteomes" id="UP000192940"/>
    </source>
</evidence>
<evidence type="ECO:0000313" key="1">
    <source>
        <dbReference type="EMBL" id="SMF79479.1"/>
    </source>
</evidence>
<organism evidence="1 2">
    <name type="scientific">Paenibacillus uliginis N3/975</name>
    <dbReference type="NCBI Taxonomy" id="1313296"/>
    <lineage>
        <taxon>Bacteria</taxon>
        <taxon>Bacillati</taxon>
        <taxon>Bacillota</taxon>
        <taxon>Bacilli</taxon>
        <taxon>Bacillales</taxon>
        <taxon>Paenibacillaceae</taxon>
        <taxon>Paenibacillus</taxon>
    </lineage>
</organism>
<dbReference type="Proteomes" id="UP000192940">
    <property type="component" value="Chromosome I"/>
</dbReference>
<dbReference type="SUPFAM" id="SSF53254">
    <property type="entry name" value="Phosphoglycerate mutase-like"/>
    <property type="match status" value="1"/>
</dbReference>
<protein>
    <submittedName>
        <fullName evidence="1">Broad specificity phosphatase PhoE</fullName>
    </submittedName>
</protein>
<gene>
    <name evidence="1" type="ORF">SAMN05661091_1708</name>
</gene>
<dbReference type="STRING" id="1313296.SAMN05661091_1708"/>
<dbReference type="PANTHER" id="PTHR48100">
    <property type="entry name" value="BROAD-SPECIFICITY PHOSPHATASE YOR283W-RELATED"/>
    <property type="match status" value="1"/>
</dbReference>
<dbReference type="EMBL" id="LT840184">
    <property type="protein sequence ID" value="SMF79479.1"/>
    <property type="molecule type" value="Genomic_DNA"/>
</dbReference>
<dbReference type="Gene3D" id="3.40.50.1240">
    <property type="entry name" value="Phosphoglycerate mutase-like"/>
    <property type="match status" value="1"/>
</dbReference>
<dbReference type="SMART" id="SM00855">
    <property type="entry name" value="PGAM"/>
    <property type="match status" value="1"/>
</dbReference>
<dbReference type="AlphaFoldDB" id="A0A1X7H455"/>
<reference evidence="1 2" key="1">
    <citation type="submission" date="2017-04" db="EMBL/GenBank/DDBJ databases">
        <authorList>
            <person name="Afonso C.L."/>
            <person name="Miller P.J."/>
            <person name="Scott M.A."/>
            <person name="Spackman E."/>
            <person name="Goraichik I."/>
            <person name="Dimitrov K.M."/>
            <person name="Suarez D.L."/>
            <person name="Swayne D.E."/>
        </authorList>
    </citation>
    <scope>NUCLEOTIDE SEQUENCE [LARGE SCALE GENOMIC DNA]</scope>
    <source>
        <strain evidence="1 2">N3/975</strain>
    </source>
</reference>
<sequence length="193" mass="22309">MMELVFIRHGQGEHNLNVPDRLNIEHPSLTAKGEIQVRQLKAKFNFNYEDLFIISPTIRTIETANILTENLDQPIKYISPLVGPRMFPQNPKWSRLKCDEHLPIERIEKEYHEFVVIDAANQEVWIDGINDKEEKLFKKLGDGFITWIKAQGNSRVFIIAHDGTINSYRQLLGEKGLTRTDFLGAAGYYQVNL</sequence>
<dbReference type="GO" id="GO:0016791">
    <property type="term" value="F:phosphatase activity"/>
    <property type="evidence" value="ECO:0007669"/>
    <property type="project" value="TreeGrafter"/>
</dbReference>